<dbReference type="EMBL" id="VWXT01000330">
    <property type="protein sequence ID" value="KAA6175698.1"/>
    <property type="molecule type" value="Genomic_DNA"/>
</dbReference>
<name>A0A5M8ESV3_PSEVE</name>
<dbReference type="AlphaFoldDB" id="A0A5M8ESV3"/>
<proteinExistence type="predicted"/>
<comment type="caution">
    <text evidence="2">The sequence shown here is derived from an EMBL/GenBank/DDBJ whole genome shotgun (WGS) entry which is preliminary data.</text>
</comment>
<accession>A0A5M8ESV3</accession>
<dbReference type="Pfam" id="PF02254">
    <property type="entry name" value="TrkA_N"/>
    <property type="match status" value="1"/>
</dbReference>
<dbReference type="RefSeq" id="WP_150054247.1">
    <property type="nucleotide sequence ID" value="NZ_VWXT01000330.1"/>
</dbReference>
<dbReference type="GO" id="GO:0006813">
    <property type="term" value="P:potassium ion transport"/>
    <property type="evidence" value="ECO:0007669"/>
    <property type="project" value="InterPro"/>
</dbReference>
<dbReference type="InterPro" id="IPR036188">
    <property type="entry name" value="FAD/NAD-bd_sf"/>
</dbReference>
<evidence type="ECO:0000313" key="2">
    <source>
        <dbReference type="EMBL" id="KAA6175698.1"/>
    </source>
</evidence>
<gene>
    <name evidence="2" type="ORF">F3K53_19635</name>
</gene>
<dbReference type="Proteomes" id="UP000323909">
    <property type="component" value="Unassembled WGS sequence"/>
</dbReference>
<feature type="domain" description="RCK N-terminal" evidence="1">
    <location>
        <begin position="7"/>
        <end position="52"/>
    </location>
</feature>
<sequence>MPAATNIVIVGGGPMGSAIARGLKRSSPDMSITVVEPDPRRRAELIEASIPTLENQPPPPIHQTS</sequence>
<evidence type="ECO:0000259" key="1">
    <source>
        <dbReference type="Pfam" id="PF02254"/>
    </source>
</evidence>
<evidence type="ECO:0000313" key="3">
    <source>
        <dbReference type="Proteomes" id="UP000323909"/>
    </source>
</evidence>
<dbReference type="InterPro" id="IPR003148">
    <property type="entry name" value="RCK_N"/>
</dbReference>
<protein>
    <recommendedName>
        <fullName evidence="1">RCK N-terminal domain-containing protein</fullName>
    </recommendedName>
</protein>
<dbReference type="Gene3D" id="3.40.50.720">
    <property type="entry name" value="NAD(P)-binding Rossmann-like Domain"/>
    <property type="match status" value="1"/>
</dbReference>
<organism evidence="2 3">
    <name type="scientific">Pseudomonas veronii</name>
    <dbReference type="NCBI Taxonomy" id="76761"/>
    <lineage>
        <taxon>Bacteria</taxon>
        <taxon>Pseudomonadati</taxon>
        <taxon>Pseudomonadota</taxon>
        <taxon>Gammaproteobacteria</taxon>
        <taxon>Pseudomonadales</taxon>
        <taxon>Pseudomonadaceae</taxon>
        <taxon>Pseudomonas</taxon>
    </lineage>
</organism>
<reference evidence="2 3" key="1">
    <citation type="submission" date="2019-09" db="EMBL/GenBank/DDBJ databases">
        <title>Genomic sequencing of 4 copper resistant soil isolates.</title>
        <authorList>
            <person name="Havryliuk O."/>
        </authorList>
    </citation>
    <scope>NUCLEOTIDE SEQUENCE [LARGE SCALE GENOMIC DNA]</scope>
    <source>
        <strain evidence="2 3">UKR4</strain>
    </source>
</reference>
<dbReference type="SUPFAM" id="SSF51905">
    <property type="entry name" value="FAD/NAD(P)-binding domain"/>
    <property type="match status" value="1"/>
</dbReference>